<dbReference type="Gene3D" id="1.10.4190.10">
    <property type="entry name" value="Urease accessory protein UreF"/>
    <property type="match status" value="1"/>
</dbReference>
<dbReference type="PANTHER" id="PTHR33620">
    <property type="entry name" value="UREASE ACCESSORY PROTEIN F"/>
    <property type="match status" value="1"/>
</dbReference>
<gene>
    <name evidence="3" type="primary">ureF</name>
    <name evidence="4" type="ORF">BKG96_07705</name>
</gene>
<keyword evidence="2 3" id="KW-0143">Chaperone</keyword>
<organism evidence="4 5">
    <name type="scientific">Rodentibacter caecimuris</name>
    <dbReference type="NCBI Taxonomy" id="1796644"/>
    <lineage>
        <taxon>Bacteria</taxon>
        <taxon>Pseudomonadati</taxon>
        <taxon>Pseudomonadota</taxon>
        <taxon>Gammaproteobacteria</taxon>
        <taxon>Pasteurellales</taxon>
        <taxon>Pasteurellaceae</taxon>
        <taxon>Rodentibacter</taxon>
    </lineage>
</organism>
<keyword evidence="1 3" id="KW-0996">Nickel insertion</keyword>
<comment type="subcellular location">
    <subcellularLocation>
        <location evidence="3">Cytoplasm</location>
    </subcellularLocation>
</comment>
<dbReference type="EMBL" id="MLAE01000035">
    <property type="protein sequence ID" value="OOF77765.1"/>
    <property type="molecule type" value="Genomic_DNA"/>
</dbReference>
<dbReference type="GO" id="GO:0016151">
    <property type="term" value="F:nickel cation binding"/>
    <property type="evidence" value="ECO:0007669"/>
    <property type="project" value="UniProtKB-UniRule"/>
</dbReference>
<comment type="caution">
    <text evidence="4">The sequence shown here is derived from an EMBL/GenBank/DDBJ whole genome shotgun (WGS) entry which is preliminary data.</text>
</comment>
<sequence length="241" mass="27161">MASTLNRNLAKNRSLADLGALLHLVDPTLPIGGFNHSNGLETFVQQRIVESKATLEDYVQTQLLQNWIYNDGAYLSLSFDAMESHDFDRLCELDWELSATKVARESREGSFKLGVRLLKIFIRYENHPVLMAYQQAISEKCVQGYFPIVFAMIAQAMGLTKADTLYAFYYNAAVGVITNGVKLIPLSQMDGQDILFGLRQPLQQAVELSLTPELDWLGAATLANDIRAMQHEQLYTRLYMS</sequence>
<evidence type="ECO:0000256" key="1">
    <source>
        <dbReference type="ARBA" id="ARBA00022988"/>
    </source>
</evidence>
<dbReference type="GO" id="GO:0005737">
    <property type="term" value="C:cytoplasm"/>
    <property type="evidence" value="ECO:0007669"/>
    <property type="project" value="UniProtKB-SubCell"/>
</dbReference>
<accession>A0A1V3KJJ4</accession>
<proteinExistence type="inferred from homology"/>
<comment type="function">
    <text evidence="3">Required for maturation of urease via the functional incorporation of the urease nickel metallocenter.</text>
</comment>
<dbReference type="PANTHER" id="PTHR33620:SF1">
    <property type="entry name" value="UREASE ACCESSORY PROTEIN F"/>
    <property type="match status" value="1"/>
</dbReference>
<keyword evidence="3" id="KW-0963">Cytoplasm</keyword>
<evidence type="ECO:0000256" key="3">
    <source>
        <dbReference type="HAMAP-Rule" id="MF_01385"/>
    </source>
</evidence>
<protein>
    <recommendedName>
        <fullName evidence="3">Urease accessory protein UreF</fullName>
    </recommendedName>
</protein>
<dbReference type="Pfam" id="PF01730">
    <property type="entry name" value="UreF"/>
    <property type="match status" value="1"/>
</dbReference>
<comment type="similarity">
    <text evidence="3">Belongs to the UreF family.</text>
</comment>
<evidence type="ECO:0000313" key="5">
    <source>
        <dbReference type="Proteomes" id="UP000189114"/>
    </source>
</evidence>
<evidence type="ECO:0000256" key="2">
    <source>
        <dbReference type="ARBA" id="ARBA00023186"/>
    </source>
</evidence>
<dbReference type="AlphaFoldDB" id="A0A1V3KJJ4"/>
<dbReference type="HAMAP" id="MF_01385">
    <property type="entry name" value="UreF"/>
    <property type="match status" value="1"/>
</dbReference>
<name>A0A1V3KJJ4_9PAST</name>
<dbReference type="Proteomes" id="UP000189114">
    <property type="component" value="Unassembled WGS sequence"/>
</dbReference>
<comment type="subunit">
    <text evidence="3">UreD, UreF and UreG form a complex that acts as a GTP-hydrolysis-dependent molecular chaperone, activating the urease apoprotein by helping to assemble the nickel containing metallocenter of UreC. The UreE protein probably delivers the nickel.</text>
</comment>
<dbReference type="PIRSF" id="PIRSF009467">
    <property type="entry name" value="Ureas_acces_UreF"/>
    <property type="match status" value="1"/>
</dbReference>
<reference evidence="5" key="1">
    <citation type="submission" date="2016-10" db="EMBL/GenBank/DDBJ databases">
        <title>Rodentibacter gen. nov. and new species.</title>
        <authorList>
            <person name="Christensen H."/>
        </authorList>
    </citation>
    <scope>NUCLEOTIDE SEQUENCE [LARGE SCALE GENOMIC DNA]</scope>
    <source>
        <strain evidence="5">Ppn152</strain>
    </source>
</reference>
<evidence type="ECO:0000313" key="4">
    <source>
        <dbReference type="EMBL" id="OOF77765.1"/>
    </source>
</evidence>
<dbReference type="InterPro" id="IPR038277">
    <property type="entry name" value="UreF_sf"/>
</dbReference>
<dbReference type="InterPro" id="IPR002639">
    <property type="entry name" value="UreF"/>
</dbReference>